<sequence length="192" mass="21185">MNNQVTHKALVLGGARSGKSRYAEALVKQWSQLHGDSMRHYIATAQPMDAEMAQRIAHHQLTRGEGWTLHECPLHLSEYLSRFNSSDVVLIDCLTLWLNNQIYHFGESCAQAQLDPVLEQLVNAVNACPANVVMVANEVGLGIVPLGAVSRLFVDNAGRLNQMLAAHCDYVQFVAAGLPMTLKAPRREEGRV</sequence>
<evidence type="ECO:0000256" key="2">
    <source>
        <dbReference type="ARBA" id="ARBA00000711"/>
    </source>
</evidence>
<dbReference type="UniPathway" id="UPA00148">
    <property type="reaction ID" value="UER00236"/>
</dbReference>
<keyword evidence="18" id="KW-1185">Reference proteome</keyword>
<dbReference type="GO" id="GO:0009236">
    <property type="term" value="P:cobalamin biosynthetic process"/>
    <property type="evidence" value="ECO:0007669"/>
    <property type="project" value="UniProtKB-UniRule"/>
</dbReference>
<dbReference type="EC" id="2.7.7.62" evidence="14"/>
<comment type="pathway">
    <text evidence="6 14">Cofactor biosynthesis; adenosylcobalamin biosynthesis; adenosylcobalamin from cob(II)yrinate a,c-diamide: step 5/7.</text>
</comment>
<keyword evidence="10 14" id="KW-0547">Nucleotide-binding</keyword>
<dbReference type="GO" id="GO:0005524">
    <property type="term" value="F:ATP binding"/>
    <property type="evidence" value="ECO:0007669"/>
    <property type="project" value="UniProtKB-UniRule"/>
</dbReference>
<evidence type="ECO:0000256" key="13">
    <source>
        <dbReference type="ARBA" id="ARBA00023134"/>
    </source>
</evidence>
<dbReference type="CDD" id="cd00544">
    <property type="entry name" value="CobU"/>
    <property type="match status" value="1"/>
</dbReference>
<dbReference type="GO" id="GO:0008820">
    <property type="term" value="F:cobinamide phosphate guanylyltransferase activity"/>
    <property type="evidence" value="ECO:0007669"/>
    <property type="project" value="UniProtKB-UniRule"/>
</dbReference>
<feature type="binding site" evidence="16">
    <location>
        <begin position="13"/>
        <end position="20"/>
    </location>
    <ligand>
        <name>GTP</name>
        <dbReference type="ChEBI" id="CHEBI:37565"/>
    </ligand>
</feature>
<reference evidence="17 18" key="1">
    <citation type="submission" date="2020-04" db="EMBL/GenBank/DDBJ databases">
        <title>Vibrio sp. SM6, a novel species isolated from seawater.</title>
        <authorList>
            <person name="Wang X."/>
        </authorList>
    </citation>
    <scope>NUCLEOTIDE SEQUENCE [LARGE SCALE GENOMIC DNA]</scope>
    <source>
        <strain evidence="17 18">SM6</strain>
    </source>
</reference>
<evidence type="ECO:0000256" key="6">
    <source>
        <dbReference type="ARBA" id="ARBA00005159"/>
    </source>
</evidence>
<feature type="active site" description="GMP-histidine intermediate" evidence="15">
    <location>
        <position position="59"/>
    </location>
</feature>
<accession>A0A7X8TQK1</accession>
<dbReference type="RefSeq" id="WP_168836031.1">
    <property type="nucleotide sequence ID" value="NZ_JABAIK010000007.1"/>
</dbReference>
<comment type="catalytic activity">
    <reaction evidence="3">
        <text>adenosylcob(III)inamide + GTP = adenosylcob(III)inamide phosphate + GDP + H(+)</text>
        <dbReference type="Rhea" id="RHEA:15765"/>
        <dbReference type="ChEBI" id="CHEBI:2480"/>
        <dbReference type="ChEBI" id="CHEBI:15378"/>
        <dbReference type="ChEBI" id="CHEBI:37565"/>
        <dbReference type="ChEBI" id="CHEBI:58189"/>
        <dbReference type="ChEBI" id="CHEBI:58502"/>
        <dbReference type="EC" id="2.7.1.156"/>
    </reaction>
</comment>
<evidence type="ECO:0000256" key="16">
    <source>
        <dbReference type="PIRSR" id="PIRSR006135-2"/>
    </source>
</evidence>
<dbReference type="Pfam" id="PF02283">
    <property type="entry name" value="CobU"/>
    <property type="match status" value="1"/>
</dbReference>
<keyword evidence="8 14" id="KW-0169">Cobalamin biosynthesis</keyword>
<comment type="catalytic activity">
    <reaction evidence="2 14">
        <text>adenosylcob(III)inamide phosphate + GTP + H(+) = adenosylcob(III)inamide-GDP + diphosphate</text>
        <dbReference type="Rhea" id="RHEA:22712"/>
        <dbReference type="ChEBI" id="CHEBI:15378"/>
        <dbReference type="ChEBI" id="CHEBI:33019"/>
        <dbReference type="ChEBI" id="CHEBI:37565"/>
        <dbReference type="ChEBI" id="CHEBI:58502"/>
        <dbReference type="ChEBI" id="CHEBI:60487"/>
        <dbReference type="EC" id="2.7.7.62"/>
    </reaction>
</comment>
<keyword evidence="11 14" id="KW-0418">Kinase</keyword>
<dbReference type="PANTHER" id="PTHR34848:SF1">
    <property type="entry name" value="BIFUNCTIONAL ADENOSYLCOBALAMIN BIOSYNTHESIS PROTEIN COBU"/>
    <property type="match status" value="1"/>
</dbReference>
<evidence type="ECO:0000313" key="17">
    <source>
        <dbReference type="EMBL" id="NLS12934.1"/>
    </source>
</evidence>
<organism evidence="17 18">
    <name type="scientific">Vibrio agarilyticus</name>
    <dbReference type="NCBI Taxonomy" id="2726741"/>
    <lineage>
        <taxon>Bacteria</taxon>
        <taxon>Pseudomonadati</taxon>
        <taxon>Pseudomonadota</taxon>
        <taxon>Gammaproteobacteria</taxon>
        <taxon>Vibrionales</taxon>
        <taxon>Vibrionaceae</taxon>
        <taxon>Vibrio</taxon>
    </lineage>
</organism>
<dbReference type="NCBIfam" id="NF004469">
    <property type="entry name" value="PRK05800.1"/>
    <property type="match status" value="1"/>
</dbReference>
<evidence type="ECO:0000256" key="10">
    <source>
        <dbReference type="ARBA" id="ARBA00022741"/>
    </source>
</evidence>
<dbReference type="PIRSF" id="PIRSF006135">
    <property type="entry name" value="CobU"/>
    <property type="match status" value="1"/>
</dbReference>
<dbReference type="Proteomes" id="UP000535589">
    <property type="component" value="Unassembled WGS sequence"/>
</dbReference>
<evidence type="ECO:0000256" key="14">
    <source>
        <dbReference type="PIRNR" id="PIRNR006135"/>
    </source>
</evidence>
<dbReference type="SUPFAM" id="SSF52540">
    <property type="entry name" value="P-loop containing nucleoside triphosphate hydrolases"/>
    <property type="match status" value="1"/>
</dbReference>
<dbReference type="EMBL" id="JABAIK010000007">
    <property type="protein sequence ID" value="NLS12934.1"/>
    <property type="molecule type" value="Genomic_DNA"/>
</dbReference>
<evidence type="ECO:0000256" key="4">
    <source>
        <dbReference type="ARBA" id="ARBA00003889"/>
    </source>
</evidence>
<keyword evidence="12 14" id="KW-0067">ATP-binding</keyword>
<protein>
    <recommendedName>
        <fullName evidence="14">Bifunctional adenosylcobalamin biosynthesis protein</fullName>
        <ecNumber evidence="14">2.7.1.156</ecNumber>
        <ecNumber evidence="14">2.7.7.62</ecNumber>
    </recommendedName>
</protein>
<evidence type="ECO:0000313" key="18">
    <source>
        <dbReference type="Proteomes" id="UP000535589"/>
    </source>
</evidence>
<evidence type="ECO:0000256" key="5">
    <source>
        <dbReference type="ARBA" id="ARBA00004692"/>
    </source>
</evidence>
<dbReference type="PANTHER" id="PTHR34848">
    <property type="match status" value="1"/>
</dbReference>
<dbReference type="InterPro" id="IPR003203">
    <property type="entry name" value="CobU/CobP"/>
</dbReference>
<dbReference type="InterPro" id="IPR027417">
    <property type="entry name" value="P-loop_NTPase"/>
</dbReference>
<name>A0A7X8TQK1_9VIBR</name>
<evidence type="ECO:0000256" key="3">
    <source>
        <dbReference type="ARBA" id="ARBA00001522"/>
    </source>
</evidence>
<evidence type="ECO:0000256" key="8">
    <source>
        <dbReference type="ARBA" id="ARBA00022573"/>
    </source>
</evidence>
<feature type="binding site" evidence="16">
    <location>
        <position position="71"/>
    </location>
    <ligand>
        <name>GTP</name>
        <dbReference type="ChEBI" id="CHEBI:37565"/>
    </ligand>
</feature>
<comment type="catalytic activity">
    <reaction evidence="1 14">
        <text>adenosylcob(III)inamide + ATP = adenosylcob(III)inamide phosphate + ADP + H(+)</text>
        <dbReference type="Rhea" id="RHEA:15769"/>
        <dbReference type="ChEBI" id="CHEBI:2480"/>
        <dbReference type="ChEBI" id="CHEBI:15378"/>
        <dbReference type="ChEBI" id="CHEBI:30616"/>
        <dbReference type="ChEBI" id="CHEBI:58502"/>
        <dbReference type="ChEBI" id="CHEBI:456216"/>
        <dbReference type="EC" id="2.7.1.156"/>
    </reaction>
</comment>
<comment type="function">
    <text evidence="4 14">Catalyzes ATP-dependent phosphorylation of adenosylcobinamide and addition of GMP to adenosylcobinamide phosphate.</text>
</comment>
<keyword evidence="13 14" id="KW-0342">GTP-binding</keyword>
<evidence type="ECO:0000256" key="9">
    <source>
        <dbReference type="ARBA" id="ARBA00022679"/>
    </source>
</evidence>
<evidence type="ECO:0000256" key="1">
    <source>
        <dbReference type="ARBA" id="ARBA00000312"/>
    </source>
</evidence>
<feature type="binding site" evidence="16">
    <location>
        <begin position="43"/>
        <end position="45"/>
    </location>
    <ligand>
        <name>GTP</name>
        <dbReference type="ChEBI" id="CHEBI:37565"/>
    </ligand>
</feature>
<comment type="similarity">
    <text evidence="7 14">Belongs to the CobU/CobP family.</text>
</comment>
<dbReference type="Gene3D" id="3.40.50.300">
    <property type="entry name" value="P-loop containing nucleotide triphosphate hydrolases"/>
    <property type="match status" value="1"/>
</dbReference>
<evidence type="ECO:0000256" key="12">
    <source>
        <dbReference type="ARBA" id="ARBA00022840"/>
    </source>
</evidence>
<dbReference type="EC" id="2.7.1.156" evidence="14"/>
<comment type="caution">
    <text evidence="17">The sequence shown here is derived from an EMBL/GenBank/DDBJ whole genome shotgun (WGS) entry which is preliminary data.</text>
</comment>
<dbReference type="AlphaFoldDB" id="A0A7X8TQK1"/>
<evidence type="ECO:0000256" key="11">
    <source>
        <dbReference type="ARBA" id="ARBA00022777"/>
    </source>
</evidence>
<evidence type="ECO:0000256" key="15">
    <source>
        <dbReference type="PIRSR" id="PIRSR006135-1"/>
    </source>
</evidence>
<comment type="pathway">
    <text evidence="5 14">Cofactor biosynthesis; adenosylcobalamin biosynthesis; adenosylcobalamin from cob(II)yrinate a,c-diamide: step 6/7.</text>
</comment>
<proteinExistence type="inferred from homology"/>
<feature type="binding site" evidence="16">
    <location>
        <position position="92"/>
    </location>
    <ligand>
        <name>GTP</name>
        <dbReference type="ChEBI" id="CHEBI:37565"/>
    </ligand>
</feature>
<keyword evidence="17" id="KW-0548">Nucleotidyltransferase</keyword>
<dbReference type="GO" id="GO:0005525">
    <property type="term" value="F:GTP binding"/>
    <property type="evidence" value="ECO:0007669"/>
    <property type="project" value="UniProtKB-UniRule"/>
</dbReference>
<keyword evidence="9 14" id="KW-0808">Transferase</keyword>
<evidence type="ECO:0000256" key="7">
    <source>
        <dbReference type="ARBA" id="ARBA00007490"/>
    </source>
</evidence>
<dbReference type="GO" id="GO:0043752">
    <property type="term" value="F:adenosylcobinamide kinase activity"/>
    <property type="evidence" value="ECO:0007669"/>
    <property type="project" value="UniProtKB-EC"/>
</dbReference>
<gene>
    <name evidence="17" type="primary">cobU</name>
    <name evidence="17" type="ORF">HGP28_08530</name>
</gene>